<dbReference type="AlphaFoldDB" id="A0A9W8I0D1"/>
<dbReference type="OrthoDB" id="10260443at2759"/>
<name>A0A9W8I0D1_9FUNG</name>
<protein>
    <submittedName>
        <fullName evidence="6">Low-affinity phosphate transporter</fullName>
    </submittedName>
</protein>
<gene>
    <name evidence="6" type="primary">PHO91_3</name>
    <name evidence="6" type="ORF">IWW36_006075</name>
</gene>
<keyword evidence="7" id="KW-1185">Reference proteome</keyword>
<organism evidence="6 7">
    <name type="scientific">Coemansia brasiliensis</name>
    <dbReference type="NCBI Taxonomy" id="2650707"/>
    <lineage>
        <taxon>Eukaryota</taxon>
        <taxon>Fungi</taxon>
        <taxon>Fungi incertae sedis</taxon>
        <taxon>Zoopagomycota</taxon>
        <taxon>Kickxellomycotina</taxon>
        <taxon>Kickxellomycetes</taxon>
        <taxon>Kickxellales</taxon>
        <taxon>Kickxellaceae</taxon>
        <taxon>Coemansia</taxon>
    </lineage>
</organism>
<keyword evidence="4 5" id="KW-0472">Membrane</keyword>
<feature type="non-terminal residue" evidence="6">
    <location>
        <position position="1"/>
    </location>
</feature>
<evidence type="ECO:0000256" key="5">
    <source>
        <dbReference type="SAM" id="Phobius"/>
    </source>
</evidence>
<evidence type="ECO:0000256" key="3">
    <source>
        <dbReference type="ARBA" id="ARBA00022989"/>
    </source>
</evidence>
<evidence type="ECO:0000256" key="1">
    <source>
        <dbReference type="ARBA" id="ARBA00004141"/>
    </source>
</evidence>
<accession>A0A9W8I0D1</accession>
<feature type="transmembrane region" description="Helical" evidence="5">
    <location>
        <begin position="12"/>
        <end position="45"/>
    </location>
</feature>
<evidence type="ECO:0000313" key="7">
    <source>
        <dbReference type="Proteomes" id="UP001139887"/>
    </source>
</evidence>
<feature type="transmembrane region" description="Helical" evidence="5">
    <location>
        <begin position="57"/>
        <end position="76"/>
    </location>
</feature>
<dbReference type="GO" id="GO:0006817">
    <property type="term" value="P:phosphate ion transport"/>
    <property type="evidence" value="ECO:0007669"/>
    <property type="project" value="TreeGrafter"/>
</dbReference>
<dbReference type="PANTHER" id="PTHR10283">
    <property type="entry name" value="SOLUTE CARRIER FAMILY 13 MEMBER"/>
    <property type="match status" value="1"/>
</dbReference>
<dbReference type="GO" id="GO:0005315">
    <property type="term" value="F:phosphate transmembrane transporter activity"/>
    <property type="evidence" value="ECO:0007669"/>
    <property type="project" value="TreeGrafter"/>
</dbReference>
<dbReference type="GO" id="GO:0006797">
    <property type="term" value="P:polyphosphate metabolic process"/>
    <property type="evidence" value="ECO:0007669"/>
    <property type="project" value="TreeGrafter"/>
</dbReference>
<dbReference type="EMBL" id="JANBUW010001966">
    <property type="protein sequence ID" value="KAJ2841977.1"/>
    <property type="molecule type" value="Genomic_DNA"/>
</dbReference>
<comment type="subcellular location">
    <subcellularLocation>
        <location evidence="1">Membrane</location>
        <topology evidence="1">Multi-pass membrane protein</topology>
    </subcellularLocation>
</comment>
<sequence>LATHIEHVVDGLPLFTVLCVFCGLILIVCTFVSHTVGSLIILPIVSEVGARLPEPHSRLLVMGAALMASGAMGLPVSGFPNMNAIMLEDTLGNPYLTTMDFFKAGIPSSVIAYFIIISIGYLIMLMLG</sequence>
<reference evidence="6" key="1">
    <citation type="submission" date="2022-07" db="EMBL/GenBank/DDBJ databases">
        <title>Phylogenomic reconstructions and comparative analyses of Kickxellomycotina fungi.</title>
        <authorList>
            <person name="Reynolds N.K."/>
            <person name="Stajich J.E."/>
            <person name="Barry K."/>
            <person name="Grigoriev I.V."/>
            <person name="Crous P."/>
            <person name="Smith M.E."/>
        </authorList>
    </citation>
    <scope>NUCLEOTIDE SEQUENCE</scope>
    <source>
        <strain evidence="6">NRRL 1566</strain>
    </source>
</reference>
<comment type="caution">
    <text evidence="6">The sequence shown here is derived from an EMBL/GenBank/DDBJ whole genome shotgun (WGS) entry which is preliminary data.</text>
</comment>
<dbReference type="GO" id="GO:0005886">
    <property type="term" value="C:plasma membrane"/>
    <property type="evidence" value="ECO:0007669"/>
    <property type="project" value="TreeGrafter"/>
</dbReference>
<keyword evidence="2 5" id="KW-0812">Transmembrane</keyword>
<evidence type="ECO:0000313" key="6">
    <source>
        <dbReference type="EMBL" id="KAJ2841977.1"/>
    </source>
</evidence>
<dbReference type="Proteomes" id="UP001139887">
    <property type="component" value="Unassembled WGS sequence"/>
</dbReference>
<feature type="transmembrane region" description="Helical" evidence="5">
    <location>
        <begin position="104"/>
        <end position="127"/>
    </location>
</feature>
<dbReference type="PANTHER" id="PTHR10283:SF92">
    <property type="entry name" value="LOW-AFFINITY PHOSPHATE TRANSPORTER PHO91"/>
    <property type="match status" value="1"/>
</dbReference>
<keyword evidence="3 5" id="KW-1133">Transmembrane helix</keyword>
<evidence type="ECO:0000256" key="2">
    <source>
        <dbReference type="ARBA" id="ARBA00022692"/>
    </source>
</evidence>
<evidence type="ECO:0000256" key="4">
    <source>
        <dbReference type="ARBA" id="ARBA00023136"/>
    </source>
</evidence>
<proteinExistence type="predicted"/>
<feature type="non-terminal residue" evidence="6">
    <location>
        <position position="128"/>
    </location>
</feature>